<sequence length="117" mass="13710">MGNHSNRLTAHTWSPNRLEQTTGLSQDQIDQFHAKYIEASEHDGAMNMNKFTQLYSHLPWGNSEHLQDRAMHLFRAFNRDHNDILSFDEFLAAIIFIDYELNRNQREISSNSDDVQC</sequence>
<dbReference type="InterPro" id="IPR011992">
    <property type="entry name" value="EF-hand-dom_pair"/>
</dbReference>
<evidence type="ECO:0000256" key="1">
    <source>
        <dbReference type="SAM" id="MobiDB-lite"/>
    </source>
</evidence>
<evidence type="ECO:0000313" key="5">
    <source>
        <dbReference type="Proteomes" id="UP000663828"/>
    </source>
</evidence>
<name>A0A814WQJ2_ADIRI</name>
<dbReference type="AlphaFoldDB" id="A0A814WQJ2"/>
<dbReference type="Proteomes" id="UP000663852">
    <property type="component" value="Unassembled WGS sequence"/>
</dbReference>
<dbReference type="EMBL" id="CAJNOJ010000111">
    <property type="protein sequence ID" value="CAF1133779.1"/>
    <property type="molecule type" value="Genomic_DNA"/>
</dbReference>
<dbReference type="Proteomes" id="UP000663828">
    <property type="component" value="Unassembled WGS sequence"/>
</dbReference>
<evidence type="ECO:0000313" key="3">
    <source>
        <dbReference type="EMBL" id="CAF1133779.1"/>
    </source>
</evidence>
<comment type="caution">
    <text evidence="4">The sequence shown here is derived from an EMBL/GenBank/DDBJ whole genome shotgun (WGS) entry which is preliminary data.</text>
</comment>
<evidence type="ECO:0000313" key="4">
    <source>
        <dbReference type="EMBL" id="CAF1205565.1"/>
    </source>
</evidence>
<accession>A0A814WQJ2</accession>
<dbReference type="GO" id="GO:0005509">
    <property type="term" value="F:calcium ion binding"/>
    <property type="evidence" value="ECO:0007669"/>
    <property type="project" value="InterPro"/>
</dbReference>
<dbReference type="Gene3D" id="1.10.238.10">
    <property type="entry name" value="EF-hand"/>
    <property type="match status" value="1"/>
</dbReference>
<proteinExistence type="predicted"/>
<organism evidence="4 5">
    <name type="scientific">Adineta ricciae</name>
    <name type="common">Rotifer</name>
    <dbReference type="NCBI Taxonomy" id="249248"/>
    <lineage>
        <taxon>Eukaryota</taxon>
        <taxon>Metazoa</taxon>
        <taxon>Spiralia</taxon>
        <taxon>Gnathifera</taxon>
        <taxon>Rotifera</taxon>
        <taxon>Eurotatoria</taxon>
        <taxon>Bdelloidea</taxon>
        <taxon>Adinetida</taxon>
        <taxon>Adinetidae</taxon>
        <taxon>Adineta</taxon>
    </lineage>
</organism>
<keyword evidence="5" id="KW-1185">Reference proteome</keyword>
<feature type="region of interest" description="Disordered" evidence="1">
    <location>
        <begin position="1"/>
        <end position="20"/>
    </location>
</feature>
<gene>
    <name evidence="3" type="ORF">EDS130_LOCUS21711</name>
    <name evidence="4" type="ORF">XAT740_LOCUS23920</name>
</gene>
<evidence type="ECO:0000259" key="2">
    <source>
        <dbReference type="PROSITE" id="PS50222"/>
    </source>
</evidence>
<dbReference type="OrthoDB" id="26525at2759"/>
<dbReference type="PROSITE" id="PS50222">
    <property type="entry name" value="EF_HAND_2"/>
    <property type="match status" value="1"/>
</dbReference>
<dbReference type="EMBL" id="CAJNOR010001827">
    <property type="protein sequence ID" value="CAF1205565.1"/>
    <property type="molecule type" value="Genomic_DNA"/>
</dbReference>
<dbReference type="InterPro" id="IPR002048">
    <property type="entry name" value="EF_hand_dom"/>
</dbReference>
<dbReference type="SUPFAM" id="SSF47473">
    <property type="entry name" value="EF-hand"/>
    <property type="match status" value="1"/>
</dbReference>
<reference evidence="4" key="1">
    <citation type="submission" date="2021-02" db="EMBL/GenBank/DDBJ databases">
        <authorList>
            <person name="Nowell W R."/>
        </authorList>
    </citation>
    <scope>NUCLEOTIDE SEQUENCE</scope>
</reference>
<protein>
    <recommendedName>
        <fullName evidence="2">EF-hand domain-containing protein</fullName>
    </recommendedName>
</protein>
<feature type="domain" description="EF-hand" evidence="2">
    <location>
        <begin position="65"/>
        <end position="100"/>
    </location>
</feature>